<reference evidence="2 3" key="1">
    <citation type="submission" date="2016-07" db="EMBL/GenBank/DDBJ databases">
        <title>Multiple horizontal gene transfer events from other fungi enriched the ability of initially mycotrophic Trichoderma (Ascomycota) to feed on dead plant biomass.</title>
        <authorList>
            <consortium name="DOE Joint Genome Institute"/>
            <person name="Aerts A."/>
            <person name="Atanasova L."/>
            <person name="Chenthamara K."/>
            <person name="Zhang J."/>
            <person name="Grujic M."/>
            <person name="Henrissat B."/>
            <person name="Kuo A."/>
            <person name="Salamov A."/>
            <person name="Lipzen A."/>
            <person name="Labutti K."/>
            <person name="Barry K."/>
            <person name="Miao Y."/>
            <person name="Rahimi M.J."/>
            <person name="Shen Q."/>
            <person name="Grigoriev I.V."/>
            <person name="Kubicek C.P."/>
            <person name="Druzhinina I.S."/>
        </authorList>
    </citation>
    <scope>NUCLEOTIDE SEQUENCE [LARGE SCALE GENOMIC DNA]</scope>
    <source>
        <strain evidence="2 3">CBS 226.95</strain>
    </source>
</reference>
<proteinExistence type="predicted"/>
<accession>A0A2T4AN83</accession>
<dbReference type="EMBL" id="KZ679676">
    <property type="protein sequence ID" value="PTB58535.1"/>
    <property type="molecule type" value="Genomic_DNA"/>
</dbReference>
<name>A0A2T4AN83_TRIHA</name>
<evidence type="ECO:0000256" key="1">
    <source>
        <dbReference type="SAM" id="MobiDB-lite"/>
    </source>
</evidence>
<dbReference type="RefSeq" id="XP_024778212.1">
    <property type="nucleotide sequence ID" value="XM_024914003.1"/>
</dbReference>
<sequence length="117" mass="12614">MESRREILNAAGWTGPPSRWQSSAATLSSAFLLALAAPQTLQPHPFSTGHGGGRGPSRPSCSPTPKPLREKNFPPEMISVRKLMCVLLASLSTPRNNCCTSTPVCRCTPPETERKGR</sequence>
<feature type="region of interest" description="Disordered" evidence="1">
    <location>
        <begin position="41"/>
        <end position="74"/>
    </location>
</feature>
<evidence type="ECO:0000313" key="2">
    <source>
        <dbReference type="EMBL" id="PTB58535.1"/>
    </source>
</evidence>
<protein>
    <submittedName>
        <fullName evidence="2">Uncharacterized protein</fullName>
    </submittedName>
</protein>
<evidence type="ECO:0000313" key="3">
    <source>
        <dbReference type="Proteomes" id="UP000241690"/>
    </source>
</evidence>
<gene>
    <name evidence="2" type="ORF">M431DRAFT_279697</name>
</gene>
<keyword evidence="3" id="KW-1185">Reference proteome</keyword>
<dbReference type="Proteomes" id="UP000241690">
    <property type="component" value="Unassembled WGS sequence"/>
</dbReference>
<dbReference type="GeneID" id="36622568"/>
<organism evidence="2 3">
    <name type="scientific">Trichoderma harzianum CBS 226.95</name>
    <dbReference type="NCBI Taxonomy" id="983964"/>
    <lineage>
        <taxon>Eukaryota</taxon>
        <taxon>Fungi</taxon>
        <taxon>Dikarya</taxon>
        <taxon>Ascomycota</taxon>
        <taxon>Pezizomycotina</taxon>
        <taxon>Sordariomycetes</taxon>
        <taxon>Hypocreomycetidae</taxon>
        <taxon>Hypocreales</taxon>
        <taxon>Hypocreaceae</taxon>
        <taxon>Trichoderma</taxon>
    </lineage>
</organism>
<dbReference type="AlphaFoldDB" id="A0A2T4AN83"/>